<evidence type="ECO:0000313" key="3">
    <source>
        <dbReference type="Proteomes" id="UP000192257"/>
    </source>
</evidence>
<dbReference type="EMBL" id="NBCO01000006">
    <property type="protein sequence ID" value="ORC91467.1"/>
    <property type="molecule type" value="Genomic_DNA"/>
</dbReference>
<dbReference type="RefSeq" id="XP_028885533.1">
    <property type="nucleotide sequence ID" value="XM_029023509.1"/>
</dbReference>
<feature type="compositionally biased region" description="Low complexity" evidence="1">
    <location>
        <begin position="231"/>
        <end position="241"/>
    </location>
</feature>
<feature type="region of interest" description="Disordered" evidence="1">
    <location>
        <begin position="221"/>
        <end position="241"/>
    </location>
</feature>
<dbReference type="OrthoDB" id="252043at2759"/>
<feature type="compositionally biased region" description="Low complexity" evidence="1">
    <location>
        <begin position="269"/>
        <end position="285"/>
    </location>
</feature>
<dbReference type="Proteomes" id="UP000192257">
    <property type="component" value="Unassembled WGS sequence"/>
</dbReference>
<accession>A0A1X0P3H4</accession>
<evidence type="ECO:0000256" key="1">
    <source>
        <dbReference type="SAM" id="MobiDB-lite"/>
    </source>
</evidence>
<dbReference type="VEuPathDB" id="TriTrypDB:TM35_000064720"/>
<gene>
    <name evidence="2" type="ORF">TM35_000064720</name>
</gene>
<protein>
    <submittedName>
        <fullName evidence="2">Uncharacterized protein</fullName>
    </submittedName>
</protein>
<feature type="region of interest" description="Disordered" evidence="1">
    <location>
        <begin position="269"/>
        <end position="291"/>
    </location>
</feature>
<keyword evidence="3" id="KW-1185">Reference proteome</keyword>
<organism evidence="2 3">
    <name type="scientific">Trypanosoma theileri</name>
    <dbReference type="NCBI Taxonomy" id="67003"/>
    <lineage>
        <taxon>Eukaryota</taxon>
        <taxon>Discoba</taxon>
        <taxon>Euglenozoa</taxon>
        <taxon>Kinetoplastea</taxon>
        <taxon>Metakinetoplastina</taxon>
        <taxon>Trypanosomatida</taxon>
        <taxon>Trypanosomatidae</taxon>
        <taxon>Trypanosoma</taxon>
    </lineage>
</organism>
<dbReference type="GeneID" id="39983289"/>
<feature type="compositionally biased region" description="Low complexity" evidence="1">
    <location>
        <begin position="181"/>
        <end position="190"/>
    </location>
</feature>
<feature type="region of interest" description="Disordered" evidence="1">
    <location>
        <begin position="126"/>
        <end position="196"/>
    </location>
</feature>
<comment type="caution">
    <text evidence="2">The sequence shown here is derived from an EMBL/GenBank/DDBJ whole genome shotgun (WGS) entry which is preliminary data.</text>
</comment>
<dbReference type="AlphaFoldDB" id="A0A1X0P3H4"/>
<proteinExistence type="predicted"/>
<feature type="compositionally biased region" description="Basic and acidic residues" evidence="1">
    <location>
        <begin position="171"/>
        <end position="180"/>
    </location>
</feature>
<reference evidence="2 3" key="1">
    <citation type="submission" date="2017-03" db="EMBL/GenBank/DDBJ databases">
        <title>An alternative strategy for trypanosome survival in the mammalian bloodstream revealed through genome and transcriptome analysis of the ubiquitous bovine parasite Trypanosoma (Megatrypanum) theileri.</title>
        <authorList>
            <person name="Kelly S."/>
            <person name="Ivens A."/>
            <person name="Mott A."/>
            <person name="O'Neill E."/>
            <person name="Emms D."/>
            <person name="Macleod O."/>
            <person name="Voorheis P."/>
            <person name="Matthews J."/>
            <person name="Matthews K."/>
            <person name="Carrington M."/>
        </authorList>
    </citation>
    <scope>NUCLEOTIDE SEQUENCE [LARGE SCALE GENOMIC DNA]</scope>
    <source>
        <strain evidence="2">Edinburgh</strain>
    </source>
</reference>
<evidence type="ECO:0000313" key="2">
    <source>
        <dbReference type="EMBL" id="ORC91467.1"/>
    </source>
</evidence>
<feature type="compositionally biased region" description="Basic residues" evidence="1">
    <location>
        <begin position="136"/>
        <end position="155"/>
    </location>
</feature>
<sequence>MAGHAIFEQYEALNAHYPGRRPTLGADVKYVQCDGCDRIITFAVFHSEFDGGVDVCNICRLAAARSAAGAVVCADRRRRLNFARHPLCFVGPAPLPPRHEVDVDEVEAERRPEVLARRFAKSVDVVAPPAGSGGRAGKRRAPRGRPPKVGRRRNTCSRSNSTKQEEDENEEEKKQEEEGHIVTTTTTTTTTRRRGVVEVGAETEEDEEMRVLGIKRPRLDDSAAVDNGSNAVTPPGATPATSAAPAAVMVSETIEKVLEVPVLTTTTTTTTTTTPVTSLSRTPVTASPVPQDPSLVAAALESRKKGNDVKNEGIPGNCVTVEEIQAQQLKWERMASGAVARFFHHIQPGTKCIAERPSSIIREPLCVFDPNDIKEFTLSPNTCRQMARGFVGLTSCSSVICVRIIPTMPEIGLWFSVLCEEDYFTRLDIWYLPLSSESKEVITTSSSSSSKDPFVSRNSLYKGDVLPKRMYSVHVGKHTVVSMDWLPIPLHRTENNTLGFCTFIRGRYLVSSVLPRTVTAAAATADVANTDWSGTPTVAAEVCGATLLKRELEFVEVRWSSNGNSVAETFLFAVGRCTSVVVLQPTGDTRSGRVTMQVVHYIEARGVAPFPSFLKAPPIAISSTRSSRTILVVAHGASVACYQGPEFSTKLLVTLDDVVCSLQLHHRIVTAGLANGTLVGINDREPIGILPSPPLLINRVHTTDSSTNTTNTNSTTNTIIPENDGDSFFVADASGECTRLCKKQDGTMETECVLSLCRVRRGPDQRSALLLDSGSINASLKNVNNSMVDFTQHPLRYVMGDQAPLLAFYPDGAWVLML</sequence>
<name>A0A1X0P3H4_9TRYP</name>